<gene>
    <name evidence="3" type="ORF">J5N97_003682</name>
</gene>
<dbReference type="InterPro" id="IPR036047">
    <property type="entry name" value="F-box-like_dom_sf"/>
</dbReference>
<evidence type="ECO:0000313" key="3">
    <source>
        <dbReference type="EMBL" id="KAJ0985326.1"/>
    </source>
</evidence>
<dbReference type="AlphaFoldDB" id="A0A9D5D4P5"/>
<proteinExistence type="predicted"/>
<comment type="caution">
    <text evidence="3">The sequence shown here is derived from an EMBL/GenBank/DDBJ whole genome shotgun (WGS) entry which is preliminary data.</text>
</comment>
<feature type="region of interest" description="Disordered" evidence="1">
    <location>
        <begin position="210"/>
        <end position="236"/>
    </location>
</feature>
<dbReference type="EMBL" id="JAGGNH010000001">
    <property type="protein sequence ID" value="KAJ0985326.1"/>
    <property type="molecule type" value="Genomic_DNA"/>
</dbReference>
<dbReference type="InterPro" id="IPR001810">
    <property type="entry name" value="F-box_dom"/>
</dbReference>
<reference evidence="3" key="2">
    <citation type="journal article" date="2022" name="Hortic Res">
        <title>The genome of Dioscorea zingiberensis sheds light on the biosynthesis, origin and evolution of the medicinally important diosgenin saponins.</title>
        <authorList>
            <person name="Li Y."/>
            <person name="Tan C."/>
            <person name="Li Z."/>
            <person name="Guo J."/>
            <person name="Li S."/>
            <person name="Chen X."/>
            <person name="Wang C."/>
            <person name="Dai X."/>
            <person name="Yang H."/>
            <person name="Song W."/>
            <person name="Hou L."/>
            <person name="Xu J."/>
            <person name="Tong Z."/>
            <person name="Xu A."/>
            <person name="Yuan X."/>
            <person name="Wang W."/>
            <person name="Yang Q."/>
            <person name="Chen L."/>
            <person name="Sun Z."/>
            <person name="Wang K."/>
            <person name="Pan B."/>
            <person name="Chen J."/>
            <person name="Bao Y."/>
            <person name="Liu F."/>
            <person name="Qi X."/>
            <person name="Gang D.R."/>
            <person name="Wen J."/>
            <person name="Li J."/>
        </authorList>
    </citation>
    <scope>NUCLEOTIDE SEQUENCE</scope>
    <source>
        <strain evidence="3">Dzin_1.0</strain>
    </source>
</reference>
<feature type="domain" description="F-box" evidence="2">
    <location>
        <begin position="2"/>
        <end position="48"/>
    </location>
</feature>
<keyword evidence="4" id="KW-1185">Reference proteome</keyword>
<dbReference type="Gene3D" id="1.20.1280.50">
    <property type="match status" value="1"/>
</dbReference>
<dbReference type="SUPFAM" id="SSF81383">
    <property type="entry name" value="F-box domain"/>
    <property type="match status" value="1"/>
</dbReference>
<evidence type="ECO:0000256" key="1">
    <source>
        <dbReference type="SAM" id="MobiDB-lite"/>
    </source>
</evidence>
<protein>
    <recommendedName>
        <fullName evidence="2">F-box domain-containing protein</fullName>
    </recommendedName>
</protein>
<dbReference type="OrthoDB" id="3219396at2759"/>
<reference evidence="3" key="1">
    <citation type="submission" date="2021-03" db="EMBL/GenBank/DDBJ databases">
        <authorList>
            <person name="Li Z."/>
            <person name="Yang C."/>
        </authorList>
    </citation>
    <scope>NUCLEOTIDE SEQUENCE</scope>
    <source>
        <strain evidence="3">Dzin_1.0</strain>
        <tissue evidence="3">Leaf</tissue>
    </source>
</reference>
<evidence type="ECO:0000313" key="4">
    <source>
        <dbReference type="Proteomes" id="UP001085076"/>
    </source>
</evidence>
<accession>A0A9D5D4P5</accession>
<sequence length="236" mass="27290">MSVLPDELWFRILELGAGTSRLDYRDLCSLAISCRRLSQLSSDPALWSILLALDFPQSSSSPSTLPPKSAYKIRFERDKSRKVLLWRRAVLNVESQVAVSEKRLRDLESLMVKEMERLKTVGDELSNLERARHATVALNVWQPEVVRSSHMEIVGQCTVPIESRCSALKMEVKVCKQQIGVYKNALNEEKLRLCERKEKLTSLKYHPLQSYQTSNTDDKDNVKRKKLKQSKYSYWK</sequence>
<name>A0A9D5D4P5_9LILI</name>
<evidence type="ECO:0000259" key="2">
    <source>
        <dbReference type="Pfam" id="PF12937"/>
    </source>
</evidence>
<dbReference type="Proteomes" id="UP001085076">
    <property type="component" value="Miscellaneous, Linkage group lg01"/>
</dbReference>
<dbReference type="Pfam" id="PF12937">
    <property type="entry name" value="F-box-like"/>
    <property type="match status" value="1"/>
</dbReference>
<organism evidence="3 4">
    <name type="scientific">Dioscorea zingiberensis</name>
    <dbReference type="NCBI Taxonomy" id="325984"/>
    <lineage>
        <taxon>Eukaryota</taxon>
        <taxon>Viridiplantae</taxon>
        <taxon>Streptophyta</taxon>
        <taxon>Embryophyta</taxon>
        <taxon>Tracheophyta</taxon>
        <taxon>Spermatophyta</taxon>
        <taxon>Magnoliopsida</taxon>
        <taxon>Liliopsida</taxon>
        <taxon>Dioscoreales</taxon>
        <taxon>Dioscoreaceae</taxon>
        <taxon>Dioscorea</taxon>
    </lineage>
</organism>